<sequence>MNLPMNSNTDYLRHNLEMKRVKFSAFFLRFRDNILNNRDKRVALEAGRQYEAKHHQADDLLTKRVIAANDRYAYGSRATRRH</sequence>
<comment type="caution">
    <text evidence="1">The sequence shown here is derived from an EMBL/GenBank/DDBJ whole genome shotgun (WGS) entry which is preliminary data.</text>
</comment>
<accession>A0ABN9YP20</accession>
<protein>
    <submittedName>
        <fullName evidence="1">Uncharacterized protein</fullName>
    </submittedName>
</protein>
<reference evidence="1 2" key="1">
    <citation type="submission" date="2023-10" db="EMBL/GenBank/DDBJ databases">
        <authorList>
            <person name="Botero Cardona J."/>
        </authorList>
    </citation>
    <scope>NUCLEOTIDE SEQUENCE [LARGE SCALE GENOMIC DNA]</scope>
    <source>
        <strain evidence="1 2">R-54839</strain>
    </source>
</reference>
<name>A0ABN9YP20_9LACO</name>
<proteinExistence type="predicted"/>
<keyword evidence="2" id="KW-1185">Reference proteome</keyword>
<dbReference type="RefSeq" id="WP_010691777.1">
    <property type="nucleotide sequence ID" value="NZ_CAUZLK010000005.1"/>
</dbReference>
<evidence type="ECO:0000313" key="2">
    <source>
        <dbReference type="Proteomes" id="UP001314261"/>
    </source>
</evidence>
<gene>
    <name evidence="1" type="ORF">R54839_PPFHFPJH_00656</name>
</gene>
<dbReference type="EMBL" id="CAUZLR010000003">
    <property type="protein sequence ID" value="CAK1235790.1"/>
    <property type="molecule type" value="Genomic_DNA"/>
</dbReference>
<dbReference type="Proteomes" id="UP001314261">
    <property type="component" value="Unassembled WGS sequence"/>
</dbReference>
<organism evidence="1 2">
    <name type="scientific">Fructobacillus fructosus</name>
    <dbReference type="NCBI Taxonomy" id="1631"/>
    <lineage>
        <taxon>Bacteria</taxon>
        <taxon>Bacillati</taxon>
        <taxon>Bacillota</taxon>
        <taxon>Bacilli</taxon>
        <taxon>Lactobacillales</taxon>
        <taxon>Lactobacillaceae</taxon>
        <taxon>Fructobacillus</taxon>
    </lineage>
</organism>
<evidence type="ECO:0000313" key="1">
    <source>
        <dbReference type="EMBL" id="CAK1235790.1"/>
    </source>
</evidence>